<dbReference type="InParanoid" id="A0A6I8TFU2"/>
<dbReference type="InterPro" id="IPR050357">
    <property type="entry name" value="Arrestin_domain-protein"/>
</dbReference>
<sequence>MPTTCKIWLRNDTKVYNCGEKVEGTVELTVTETKRMNAIRLIIAGVATVDWDQFRGAKKTLRFKGSEACFDSEIDLLGANGEEVDVQAGTTSYSFDCYLPDSLPPSFEGEYGRIQYIITVVLQRSGRVDKTFTIEFTVRRGLDLNAEPSSIRRPARIESSNTFRCWPCRSGPLVVALQVPATGFVAGQRIPVVLEVSNRSGCKIHLIQLKLVMVVAYTSDTPRVKVKTNRQDVTGAELDQVDDPDVVRYEESILVPQTPVTSTDDSCKIIQIVYELEAELEVGALHQVMKLAIPIVIGTVPLDSDRRESTIMEIES</sequence>
<protein>
    <recommendedName>
        <fullName evidence="3">Arrestin C-terminal-like domain-containing protein</fullName>
    </recommendedName>
</protein>
<dbReference type="GO" id="GO:0005737">
    <property type="term" value="C:cytoplasm"/>
    <property type="evidence" value="ECO:0007669"/>
    <property type="project" value="TreeGrafter"/>
</dbReference>
<keyword evidence="2" id="KW-0716">Sensory transduction</keyword>
<reference evidence="4 5" key="1">
    <citation type="submission" date="2017-06" db="EMBL/GenBank/DDBJ databases">
        <title>Aedes aegypti genome working group (AGWG) sequencing and assembly.</title>
        <authorList>
            <consortium name="Aedes aegypti Genome Working Group (AGWG)"/>
            <person name="Matthews B.J."/>
        </authorList>
    </citation>
    <scope>NUCLEOTIDE SEQUENCE [LARGE SCALE GENOMIC DNA]</scope>
    <source>
        <strain evidence="4 5">LVP_AGWG</strain>
    </source>
</reference>
<dbReference type="GO" id="GO:0015031">
    <property type="term" value="P:protein transport"/>
    <property type="evidence" value="ECO:0007669"/>
    <property type="project" value="TreeGrafter"/>
</dbReference>
<evidence type="ECO:0000256" key="2">
    <source>
        <dbReference type="ARBA" id="ARBA00022606"/>
    </source>
</evidence>
<evidence type="ECO:0000256" key="1">
    <source>
        <dbReference type="ARBA" id="ARBA00005298"/>
    </source>
</evidence>
<dbReference type="Gene3D" id="2.60.40.640">
    <property type="match status" value="2"/>
</dbReference>
<dbReference type="EnsemblMetazoa" id="AAEL008156-RB">
    <property type="protein sequence ID" value="AAEL008156-PB"/>
    <property type="gene ID" value="AAEL008156"/>
</dbReference>
<dbReference type="PANTHER" id="PTHR11188">
    <property type="entry name" value="ARRESTIN DOMAIN CONTAINING PROTEIN"/>
    <property type="match status" value="1"/>
</dbReference>
<dbReference type="Proteomes" id="UP000008820">
    <property type="component" value="Chromosome 3"/>
</dbReference>
<gene>
    <name evidence="4" type="primary">5570215</name>
</gene>
<dbReference type="OrthoDB" id="7789592at2759"/>
<dbReference type="Pfam" id="PF02752">
    <property type="entry name" value="Arrestin_C"/>
    <property type="match status" value="1"/>
</dbReference>
<reference evidence="4" key="2">
    <citation type="submission" date="2020-05" db="UniProtKB">
        <authorList>
            <consortium name="EnsemblMetazoa"/>
        </authorList>
    </citation>
    <scope>IDENTIFICATION</scope>
    <source>
        <strain evidence="4">LVP_AGWG</strain>
    </source>
</reference>
<evidence type="ECO:0000259" key="3">
    <source>
        <dbReference type="SMART" id="SM01017"/>
    </source>
</evidence>
<dbReference type="AlphaFoldDB" id="A0A6I8TFU2"/>
<name>A0A6I8TFU2_AEDAE</name>
<dbReference type="Pfam" id="PF00339">
    <property type="entry name" value="Arrestin_N"/>
    <property type="match status" value="1"/>
</dbReference>
<dbReference type="InterPro" id="IPR014752">
    <property type="entry name" value="Arrestin-like_C"/>
</dbReference>
<evidence type="ECO:0000313" key="5">
    <source>
        <dbReference type="Proteomes" id="UP000008820"/>
    </source>
</evidence>
<feature type="domain" description="Arrestin C-terminal-like" evidence="3">
    <location>
        <begin position="169"/>
        <end position="302"/>
    </location>
</feature>
<proteinExistence type="inferred from homology"/>
<evidence type="ECO:0000313" key="4">
    <source>
        <dbReference type="EnsemblMetazoa" id="AAEL008156-PB"/>
    </source>
</evidence>
<dbReference type="InterPro" id="IPR011021">
    <property type="entry name" value="Arrestin-like_N"/>
</dbReference>
<dbReference type="SUPFAM" id="SSF81296">
    <property type="entry name" value="E set domains"/>
    <property type="match status" value="2"/>
</dbReference>
<dbReference type="SMART" id="SM01017">
    <property type="entry name" value="Arrestin_C"/>
    <property type="match status" value="1"/>
</dbReference>
<accession>A0A6I8TFU2</accession>
<keyword evidence="5" id="KW-1185">Reference proteome</keyword>
<organism evidence="4 5">
    <name type="scientific">Aedes aegypti</name>
    <name type="common">Yellowfever mosquito</name>
    <name type="synonym">Culex aegypti</name>
    <dbReference type="NCBI Taxonomy" id="7159"/>
    <lineage>
        <taxon>Eukaryota</taxon>
        <taxon>Metazoa</taxon>
        <taxon>Ecdysozoa</taxon>
        <taxon>Arthropoda</taxon>
        <taxon>Hexapoda</taxon>
        <taxon>Insecta</taxon>
        <taxon>Pterygota</taxon>
        <taxon>Neoptera</taxon>
        <taxon>Endopterygota</taxon>
        <taxon>Diptera</taxon>
        <taxon>Nematocera</taxon>
        <taxon>Culicoidea</taxon>
        <taxon>Culicidae</taxon>
        <taxon>Culicinae</taxon>
        <taxon>Aedini</taxon>
        <taxon>Aedes</taxon>
        <taxon>Stegomyia</taxon>
    </lineage>
</organism>
<dbReference type="InterPro" id="IPR014756">
    <property type="entry name" value="Ig_E-set"/>
</dbReference>
<dbReference type="PANTHER" id="PTHR11188:SF167">
    <property type="entry name" value="ARRESTIN C-TERMINAL-LIKE DOMAIN-CONTAINING PROTEIN-RELATED"/>
    <property type="match status" value="1"/>
</dbReference>
<dbReference type="InterPro" id="IPR011022">
    <property type="entry name" value="Arrestin_C-like"/>
</dbReference>
<comment type="similarity">
    <text evidence="1">Belongs to the arrestin family.</text>
</comment>